<sequence>MLLSATFTFPEAFSAEALGDLNVLKLASTLCLALVVFYVYRLFLPSPKGSIRQLRGFPVATAWTFFSKRTDFILGHFKASAAPHFRFQVLQHQVVALRGEEARKAFFDTKSLNFTEGYKILFGAAPRLQDIAINTHNSDDASWFNKHILTLLGKRRLTEMLPSLLDDVNVRMIGWGKKGCFDPFKNIYDLVFQMSVRMLSCSELANDRATLDELQKLYWQLEKSSTPTALLLPWFPGPAKRRKRTATKELFTKIYDVVEARKKAAIPSSDAVDVLLGQGDSTTKVVEFIVRTIFAGVVNTGITSCWALVYLASHEEWMVKAKAEVNSLIEKHASTLSTESLAKRLATIPISAWEDEMPVMEAVIRETLRVTFTSTLLRRNVVDEFNVSNGTIQQGDFVAYNVADVHLNSEIYTNPYEFDPGRYDPGREEDKKTTFGFVGWGAGRHPCTGMKVAKLEIKVIAAMMLAGFDFDVVDRNGQQMMKIPVPDRNDIHQVCSLYSLPGFGLYNLTTGSIGQARPVGEPCFFQFERIVD</sequence>
<dbReference type="EMBL" id="CACVBS010000048">
    <property type="protein sequence ID" value="CAA7265281.1"/>
    <property type="molecule type" value="Genomic_DNA"/>
</dbReference>
<evidence type="ECO:0000256" key="6">
    <source>
        <dbReference type="PIRSR" id="PIRSR602403-1"/>
    </source>
</evidence>
<evidence type="ECO:0000256" key="4">
    <source>
        <dbReference type="ARBA" id="ARBA00022723"/>
    </source>
</evidence>
<dbReference type="GO" id="GO:0016705">
    <property type="term" value="F:oxidoreductase activity, acting on paired donors, with incorporation or reduction of molecular oxygen"/>
    <property type="evidence" value="ECO:0007669"/>
    <property type="project" value="InterPro"/>
</dbReference>
<dbReference type="OrthoDB" id="1055148at2759"/>
<comment type="similarity">
    <text evidence="2">Belongs to the cytochrome P450 family.</text>
</comment>
<dbReference type="SUPFAM" id="SSF48264">
    <property type="entry name" value="Cytochrome P450"/>
    <property type="match status" value="1"/>
</dbReference>
<comment type="caution">
    <text evidence="7">The sequence shown here is derived from an EMBL/GenBank/DDBJ whole genome shotgun (WGS) entry which is preliminary data.</text>
</comment>
<dbReference type="InterPro" id="IPR001128">
    <property type="entry name" value="Cyt_P450"/>
</dbReference>
<dbReference type="PRINTS" id="PR00385">
    <property type="entry name" value="P450"/>
</dbReference>
<evidence type="ECO:0000256" key="5">
    <source>
        <dbReference type="ARBA" id="ARBA00023004"/>
    </source>
</evidence>
<evidence type="ECO:0000313" key="8">
    <source>
        <dbReference type="Proteomes" id="UP000467700"/>
    </source>
</evidence>
<evidence type="ECO:0008006" key="9">
    <source>
        <dbReference type="Google" id="ProtNLM"/>
    </source>
</evidence>
<dbReference type="InterPro" id="IPR050529">
    <property type="entry name" value="CYP450_sterol_14alpha_dmase"/>
</dbReference>
<accession>A0A8S0XT26</accession>
<dbReference type="PANTHER" id="PTHR24304:SF2">
    <property type="entry name" value="24-HYDROXYCHOLESTEROL 7-ALPHA-HYDROXYLASE"/>
    <property type="match status" value="1"/>
</dbReference>
<keyword evidence="3 6" id="KW-0349">Heme</keyword>
<comment type="cofactor">
    <cofactor evidence="1 6">
        <name>heme</name>
        <dbReference type="ChEBI" id="CHEBI:30413"/>
    </cofactor>
</comment>
<dbReference type="PANTHER" id="PTHR24304">
    <property type="entry name" value="CYTOCHROME P450 FAMILY 7"/>
    <property type="match status" value="1"/>
</dbReference>
<evidence type="ECO:0000256" key="3">
    <source>
        <dbReference type="ARBA" id="ARBA00022617"/>
    </source>
</evidence>
<dbReference type="Pfam" id="PF00067">
    <property type="entry name" value="p450"/>
    <property type="match status" value="1"/>
</dbReference>
<dbReference type="GO" id="GO:0004497">
    <property type="term" value="F:monooxygenase activity"/>
    <property type="evidence" value="ECO:0007669"/>
    <property type="project" value="InterPro"/>
</dbReference>
<dbReference type="AlphaFoldDB" id="A0A8S0XT26"/>
<dbReference type="CDD" id="cd00302">
    <property type="entry name" value="cytochrome_P450"/>
    <property type="match status" value="1"/>
</dbReference>
<gene>
    <name evidence="7" type="ORF">AAE3_LOCUS7657</name>
</gene>
<reference evidence="7 8" key="1">
    <citation type="submission" date="2020-01" db="EMBL/GenBank/DDBJ databases">
        <authorList>
            <person name="Gupta K D."/>
        </authorList>
    </citation>
    <scope>NUCLEOTIDE SEQUENCE [LARGE SCALE GENOMIC DNA]</scope>
</reference>
<dbReference type="Gene3D" id="1.10.630.10">
    <property type="entry name" value="Cytochrome P450"/>
    <property type="match status" value="1"/>
</dbReference>
<dbReference type="PRINTS" id="PR00465">
    <property type="entry name" value="EP450IV"/>
</dbReference>
<dbReference type="InterPro" id="IPR002403">
    <property type="entry name" value="Cyt_P450_E_grp-IV"/>
</dbReference>
<organism evidence="7 8">
    <name type="scientific">Cyclocybe aegerita</name>
    <name type="common">Black poplar mushroom</name>
    <name type="synonym">Agrocybe aegerita</name>
    <dbReference type="NCBI Taxonomy" id="1973307"/>
    <lineage>
        <taxon>Eukaryota</taxon>
        <taxon>Fungi</taxon>
        <taxon>Dikarya</taxon>
        <taxon>Basidiomycota</taxon>
        <taxon>Agaricomycotina</taxon>
        <taxon>Agaricomycetes</taxon>
        <taxon>Agaricomycetidae</taxon>
        <taxon>Agaricales</taxon>
        <taxon>Agaricineae</taxon>
        <taxon>Bolbitiaceae</taxon>
        <taxon>Cyclocybe</taxon>
    </lineage>
</organism>
<dbReference type="Proteomes" id="UP000467700">
    <property type="component" value="Unassembled WGS sequence"/>
</dbReference>
<keyword evidence="4 6" id="KW-0479">Metal-binding</keyword>
<evidence type="ECO:0000256" key="2">
    <source>
        <dbReference type="ARBA" id="ARBA00010617"/>
    </source>
</evidence>
<dbReference type="GO" id="GO:0020037">
    <property type="term" value="F:heme binding"/>
    <property type="evidence" value="ECO:0007669"/>
    <property type="project" value="InterPro"/>
</dbReference>
<evidence type="ECO:0000313" key="7">
    <source>
        <dbReference type="EMBL" id="CAA7265281.1"/>
    </source>
</evidence>
<feature type="binding site" description="axial binding residue" evidence="6">
    <location>
        <position position="447"/>
    </location>
    <ligand>
        <name>heme</name>
        <dbReference type="ChEBI" id="CHEBI:30413"/>
    </ligand>
    <ligandPart>
        <name>Fe</name>
        <dbReference type="ChEBI" id="CHEBI:18248"/>
    </ligandPart>
</feature>
<name>A0A8S0XT26_CYCAE</name>
<dbReference type="InterPro" id="IPR036396">
    <property type="entry name" value="Cyt_P450_sf"/>
</dbReference>
<keyword evidence="5 6" id="KW-0408">Iron</keyword>
<evidence type="ECO:0000256" key="1">
    <source>
        <dbReference type="ARBA" id="ARBA00001971"/>
    </source>
</evidence>
<dbReference type="GO" id="GO:0005506">
    <property type="term" value="F:iron ion binding"/>
    <property type="evidence" value="ECO:0007669"/>
    <property type="project" value="InterPro"/>
</dbReference>
<protein>
    <recommendedName>
        <fullName evidence="9">Cytochrome P450</fullName>
    </recommendedName>
</protein>
<keyword evidence="8" id="KW-1185">Reference proteome</keyword>
<proteinExistence type="inferred from homology"/>